<dbReference type="EMBL" id="CM042888">
    <property type="protein sequence ID" value="KAI4325324.1"/>
    <property type="molecule type" value="Genomic_DNA"/>
</dbReference>
<proteinExistence type="predicted"/>
<protein>
    <submittedName>
        <fullName evidence="1">Uncharacterized protein</fullName>
    </submittedName>
</protein>
<gene>
    <name evidence="1" type="ORF">MLD38_030736</name>
</gene>
<evidence type="ECO:0000313" key="2">
    <source>
        <dbReference type="Proteomes" id="UP001057402"/>
    </source>
</evidence>
<reference evidence="2" key="1">
    <citation type="journal article" date="2023" name="Front. Plant Sci.">
        <title>Chromosomal-level genome assembly of Melastoma candidum provides insights into trichome evolution.</title>
        <authorList>
            <person name="Zhong Y."/>
            <person name="Wu W."/>
            <person name="Sun C."/>
            <person name="Zou P."/>
            <person name="Liu Y."/>
            <person name="Dai S."/>
            <person name="Zhou R."/>
        </authorList>
    </citation>
    <scope>NUCLEOTIDE SEQUENCE [LARGE SCALE GENOMIC DNA]</scope>
</reference>
<keyword evidence="2" id="KW-1185">Reference proteome</keyword>
<evidence type="ECO:0000313" key="1">
    <source>
        <dbReference type="EMBL" id="KAI4325324.1"/>
    </source>
</evidence>
<name>A0ACB9MPG5_9MYRT</name>
<sequence length="271" mass="29891">MEGCGSDGSLAVSDDPFMYLNFGFPTLYPEAIDESPYYNCFQLPVLATTTADTTVRDVSPVDGLSAIFSDCRGPPGDAPPASRERDGENRPWPVVEAEALLFKGPRSSNISFRREAVSSRSSSSADPEPDHEAMAQIKEMVYRAAAFQPVSFLTGEATRRPPRKNVRISSHPQTRAARRRREQVSERIRTLQKLVPGGAKMDTASMLDEAASYIKFLKTQVKAMENAGRGRTGFTASPVPSSLHLLLKNDYNLEPCPNVLIEDVRMSYNLK</sequence>
<accession>A0ACB9MPG5</accession>
<dbReference type="Proteomes" id="UP001057402">
    <property type="component" value="Chromosome 9"/>
</dbReference>
<comment type="caution">
    <text evidence="1">The sequence shown here is derived from an EMBL/GenBank/DDBJ whole genome shotgun (WGS) entry which is preliminary data.</text>
</comment>
<organism evidence="1 2">
    <name type="scientific">Melastoma candidum</name>
    <dbReference type="NCBI Taxonomy" id="119954"/>
    <lineage>
        <taxon>Eukaryota</taxon>
        <taxon>Viridiplantae</taxon>
        <taxon>Streptophyta</taxon>
        <taxon>Embryophyta</taxon>
        <taxon>Tracheophyta</taxon>
        <taxon>Spermatophyta</taxon>
        <taxon>Magnoliopsida</taxon>
        <taxon>eudicotyledons</taxon>
        <taxon>Gunneridae</taxon>
        <taxon>Pentapetalae</taxon>
        <taxon>rosids</taxon>
        <taxon>malvids</taxon>
        <taxon>Myrtales</taxon>
        <taxon>Melastomataceae</taxon>
        <taxon>Melastomatoideae</taxon>
        <taxon>Melastomateae</taxon>
        <taxon>Melastoma</taxon>
    </lineage>
</organism>